<dbReference type="AlphaFoldDB" id="A0A7C8MDS6"/>
<reference evidence="1 2" key="1">
    <citation type="submission" date="2020-01" db="EMBL/GenBank/DDBJ databases">
        <authorList>
            <consortium name="DOE Joint Genome Institute"/>
            <person name="Haridas S."/>
            <person name="Albert R."/>
            <person name="Binder M."/>
            <person name="Bloem J."/>
            <person name="Labutti K."/>
            <person name="Salamov A."/>
            <person name="Andreopoulos B."/>
            <person name="Baker S.E."/>
            <person name="Barry K."/>
            <person name="Bills G."/>
            <person name="Bluhm B.H."/>
            <person name="Cannon C."/>
            <person name="Castanera R."/>
            <person name="Culley D.E."/>
            <person name="Daum C."/>
            <person name="Ezra D."/>
            <person name="Gonzalez J.B."/>
            <person name="Henrissat B."/>
            <person name="Kuo A."/>
            <person name="Liang C."/>
            <person name="Lipzen A."/>
            <person name="Lutzoni F."/>
            <person name="Magnuson J."/>
            <person name="Mondo S."/>
            <person name="Nolan M."/>
            <person name="Ohm R."/>
            <person name="Pangilinan J."/>
            <person name="Park H.-J.H."/>
            <person name="Ramirez L."/>
            <person name="Alfaro M."/>
            <person name="Sun H."/>
            <person name="Tritt A."/>
            <person name="Yoshinaga Y."/>
            <person name="Zwiers L.-H.L."/>
            <person name="Turgeon B.G."/>
            <person name="Goodwin S.B."/>
            <person name="Spatafora J.W."/>
            <person name="Crous P.W."/>
            <person name="Grigoriev I.V."/>
        </authorList>
    </citation>
    <scope>NUCLEOTIDE SEQUENCE [LARGE SCALE GENOMIC DNA]</scope>
    <source>
        <strain evidence="1 2">CBS 611.86</strain>
    </source>
</reference>
<organism evidence="1 2">
    <name type="scientific">Massariosphaeria phaeospora</name>
    <dbReference type="NCBI Taxonomy" id="100035"/>
    <lineage>
        <taxon>Eukaryota</taxon>
        <taxon>Fungi</taxon>
        <taxon>Dikarya</taxon>
        <taxon>Ascomycota</taxon>
        <taxon>Pezizomycotina</taxon>
        <taxon>Dothideomycetes</taxon>
        <taxon>Pleosporomycetidae</taxon>
        <taxon>Pleosporales</taxon>
        <taxon>Pleosporales incertae sedis</taxon>
        <taxon>Massariosphaeria</taxon>
    </lineage>
</organism>
<gene>
    <name evidence="1" type="ORF">BDV95DRAFT_286509</name>
</gene>
<proteinExistence type="predicted"/>
<sequence>MAYHKVNPCGRPERRDGNQQRPCMSIMLFAFLHDVHALPVVSPLLTPNSTSLSSLTCVTIPTGILAAKPHIPNQHPWTASQAGTLKRPSQPALPGQTLSLRLSAPAVVAFKFALPRRLCLVW</sequence>
<comment type="caution">
    <text evidence="1">The sequence shown here is derived from an EMBL/GenBank/DDBJ whole genome shotgun (WGS) entry which is preliminary data.</text>
</comment>
<dbReference type="EMBL" id="JAADJZ010000004">
    <property type="protein sequence ID" value="KAF2875958.1"/>
    <property type="molecule type" value="Genomic_DNA"/>
</dbReference>
<evidence type="ECO:0000313" key="1">
    <source>
        <dbReference type="EMBL" id="KAF2875958.1"/>
    </source>
</evidence>
<dbReference type="Proteomes" id="UP000481861">
    <property type="component" value="Unassembled WGS sequence"/>
</dbReference>
<accession>A0A7C8MDS6</accession>
<name>A0A7C8MDS6_9PLEO</name>
<protein>
    <submittedName>
        <fullName evidence="1">Uncharacterized protein</fullName>
    </submittedName>
</protein>
<keyword evidence="2" id="KW-1185">Reference proteome</keyword>
<evidence type="ECO:0000313" key="2">
    <source>
        <dbReference type="Proteomes" id="UP000481861"/>
    </source>
</evidence>